<accession>A0AAD5LEQ3</accession>
<evidence type="ECO:0008006" key="5">
    <source>
        <dbReference type="Google" id="ProtNLM"/>
    </source>
</evidence>
<feature type="transmembrane region" description="Helical" evidence="1">
    <location>
        <begin position="335"/>
        <end position="357"/>
    </location>
</feature>
<comment type="caution">
    <text evidence="3">The sequence shown here is derived from an EMBL/GenBank/DDBJ whole genome shotgun (WGS) entry which is preliminary data.</text>
</comment>
<dbReference type="EMBL" id="WJBH02000007">
    <property type="protein sequence ID" value="KAI9556323.1"/>
    <property type="molecule type" value="Genomic_DNA"/>
</dbReference>
<reference evidence="3 4" key="1">
    <citation type="submission" date="2022-05" db="EMBL/GenBank/DDBJ databases">
        <title>A multi-omics perspective on studying reproductive biology in Daphnia sinensis.</title>
        <authorList>
            <person name="Jia J."/>
        </authorList>
    </citation>
    <scope>NUCLEOTIDE SEQUENCE [LARGE SCALE GENOMIC DNA]</scope>
    <source>
        <strain evidence="3 4">WSL</strain>
    </source>
</reference>
<feature type="signal peptide" evidence="2">
    <location>
        <begin position="1"/>
        <end position="22"/>
    </location>
</feature>
<evidence type="ECO:0000313" key="4">
    <source>
        <dbReference type="Proteomes" id="UP000820818"/>
    </source>
</evidence>
<dbReference type="Proteomes" id="UP000820818">
    <property type="component" value="Linkage Group LG7"/>
</dbReference>
<evidence type="ECO:0000256" key="2">
    <source>
        <dbReference type="SAM" id="SignalP"/>
    </source>
</evidence>
<sequence length="558" mass="63298">MNLPFSLLVIVFGFCVLPRGAAHEPNSIIPLDINGTVRNGSTAYYNRTTATLMLRLKMLIHKHNSKKKQPPDAKQSQMFYRFDLALTGDAHLPNDSWQSNFCANAIAKFAGACRERHLFTKYYKKNDTDYEVEIPVVFDHIYSGCYKLIIKCCTDKRSCDGSCGNKAGIYEYHLGRLETHLLNVNVTRMNITMRLAQMERGAEVEFSVNYFEDSHKILEFKEFHVEIKDYYTNKTIAKAITTSKVVRFPSCNVSCSQPSSHPIKPYRCLCLPVGNYTMAINVADSRCNYPTQVCATYQHPCKRITNRPVLINLSYTGGVKNSMPPDIIVSPFSGISSFLVLLLALLSIISLATLFFFKRNWLSSRRNDQYAHHAQNGPEEMVPFTLAGRHVRVLLVYDMTDDLMKEKVSSLRKQFKTSGISTVYDAGDPEQEEDVIIRGECHWFSGHLNDPSVKVVVIQSNGVIDCQKELNRNKKADSISAQDFQGSSGLLFVLSQLIAIAASSVNENCIYGRIFITTYDNFDSSTAINPLTPYRCFKLPEHYRMLIRQLVIHTQIER</sequence>
<feature type="chain" id="PRO_5042186288" description="SEFIR domain-containing protein" evidence="2">
    <location>
        <begin position="23"/>
        <end position="558"/>
    </location>
</feature>
<keyword evidence="2" id="KW-0732">Signal</keyword>
<keyword evidence="1" id="KW-0812">Transmembrane</keyword>
<protein>
    <recommendedName>
        <fullName evidence="5">SEFIR domain-containing protein</fullName>
    </recommendedName>
</protein>
<organism evidence="3 4">
    <name type="scientific">Daphnia sinensis</name>
    <dbReference type="NCBI Taxonomy" id="1820382"/>
    <lineage>
        <taxon>Eukaryota</taxon>
        <taxon>Metazoa</taxon>
        <taxon>Ecdysozoa</taxon>
        <taxon>Arthropoda</taxon>
        <taxon>Crustacea</taxon>
        <taxon>Branchiopoda</taxon>
        <taxon>Diplostraca</taxon>
        <taxon>Cladocera</taxon>
        <taxon>Anomopoda</taxon>
        <taxon>Daphniidae</taxon>
        <taxon>Daphnia</taxon>
        <taxon>Daphnia similis group</taxon>
    </lineage>
</organism>
<proteinExistence type="predicted"/>
<gene>
    <name evidence="3" type="ORF">GHT06_018897</name>
</gene>
<name>A0AAD5LEQ3_9CRUS</name>
<evidence type="ECO:0000313" key="3">
    <source>
        <dbReference type="EMBL" id="KAI9556323.1"/>
    </source>
</evidence>
<keyword evidence="4" id="KW-1185">Reference proteome</keyword>
<keyword evidence="1" id="KW-0472">Membrane</keyword>
<keyword evidence="1" id="KW-1133">Transmembrane helix</keyword>
<evidence type="ECO:0000256" key="1">
    <source>
        <dbReference type="SAM" id="Phobius"/>
    </source>
</evidence>
<dbReference type="Gene3D" id="3.40.50.11530">
    <property type="match status" value="1"/>
</dbReference>
<dbReference type="AlphaFoldDB" id="A0AAD5LEQ3"/>